<evidence type="ECO:0000313" key="2">
    <source>
        <dbReference type="EMBL" id="KAH3850475.1"/>
    </source>
</evidence>
<dbReference type="EMBL" id="JAIWYP010000003">
    <property type="protein sequence ID" value="KAH3850475.1"/>
    <property type="molecule type" value="Genomic_DNA"/>
</dbReference>
<keyword evidence="3" id="KW-1185">Reference proteome</keyword>
<name>A0A9D4L253_DREPO</name>
<organism evidence="2 3">
    <name type="scientific">Dreissena polymorpha</name>
    <name type="common">Zebra mussel</name>
    <name type="synonym">Mytilus polymorpha</name>
    <dbReference type="NCBI Taxonomy" id="45954"/>
    <lineage>
        <taxon>Eukaryota</taxon>
        <taxon>Metazoa</taxon>
        <taxon>Spiralia</taxon>
        <taxon>Lophotrochozoa</taxon>
        <taxon>Mollusca</taxon>
        <taxon>Bivalvia</taxon>
        <taxon>Autobranchia</taxon>
        <taxon>Heteroconchia</taxon>
        <taxon>Euheterodonta</taxon>
        <taxon>Imparidentia</taxon>
        <taxon>Neoheterodontei</taxon>
        <taxon>Myida</taxon>
        <taxon>Dreissenoidea</taxon>
        <taxon>Dreissenidae</taxon>
        <taxon>Dreissena</taxon>
    </lineage>
</organism>
<dbReference type="Proteomes" id="UP000828390">
    <property type="component" value="Unassembled WGS sequence"/>
</dbReference>
<feature type="region of interest" description="Disordered" evidence="1">
    <location>
        <begin position="56"/>
        <end position="115"/>
    </location>
</feature>
<protein>
    <submittedName>
        <fullName evidence="2">Uncharacterized protein</fullName>
    </submittedName>
</protein>
<reference evidence="2" key="2">
    <citation type="submission" date="2020-11" db="EMBL/GenBank/DDBJ databases">
        <authorList>
            <person name="McCartney M.A."/>
            <person name="Auch B."/>
            <person name="Kono T."/>
            <person name="Mallez S."/>
            <person name="Becker A."/>
            <person name="Gohl D.M."/>
            <person name="Silverstein K.A.T."/>
            <person name="Koren S."/>
            <person name="Bechman K.B."/>
            <person name="Herman A."/>
            <person name="Abrahante J.E."/>
            <person name="Garbe J."/>
        </authorList>
    </citation>
    <scope>NUCLEOTIDE SEQUENCE</scope>
    <source>
        <strain evidence="2">Duluth1</strain>
        <tissue evidence="2">Whole animal</tissue>
    </source>
</reference>
<dbReference type="AlphaFoldDB" id="A0A9D4L253"/>
<feature type="compositionally biased region" description="Basic residues" evidence="1">
    <location>
        <begin position="147"/>
        <end position="159"/>
    </location>
</feature>
<feature type="compositionally biased region" description="Polar residues" evidence="1">
    <location>
        <begin position="77"/>
        <end position="90"/>
    </location>
</feature>
<comment type="caution">
    <text evidence="2">The sequence shown here is derived from an EMBL/GenBank/DDBJ whole genome shotgun (WGS) entry which is preliminary data.</text>
</comment>
<accession>A0A9D4L253</accession>
<gene>
    <name evidence="2" type="ORF">DPMN_092886</name>
</gene>
<feature type="region of interest" description="Disordered" evidence="1">
    <location>
        <begin position="131"/>
        <end position="166"/>
    </location>
</feature>
<sequence>MDSDVEIEWSMYSEDEGNFPDNIIETVARANTIATDHAQVLPEIRAAPCQIYTKRQENGRALNTDIPSPRRQKHSQLTHQANNTSSQQTQGDDKTINVRLPEQFSTKPPPMLPKKMSSKEFVKTWLVHGSDPQGNNHFPEIIPNPIKTRKSKSKSKSRIAKASIVD</sequence>
<evidence type="ECO:0000256" key="1">
    <source>
        <dbReference type="SAM" id="MobiDB-lite"/>
    </source>
</evidence>
<evidence type="ECO:0000313" key="3">
    <source>
        <dbReference type="Proteomes" id="UP000828390"/>
    </source>
</evidence>
<reference evidence="2" key="1">
    <citation type="journal article" date="2019" name="bioRxiv">
        <title>The Genome of the Zebra Mussel, Dreissena polymorpha: A Resource for Invasive Species Research.</title>
        <authorList>
            <person name="McCartney M.A."/>
            <person name="Auch B."/>
            <person name="Kono T."/>
            <person name="Mallez S."/>
            <person name="Zhang Y."/>
            <person name="Obille A."/>
            <person name="Becker A."/>
            <person name="Abrahante J.E."/>
            <person name="Garbe J."/>
            <person name="Badalamenti J.P."/>
            <person name="Herman A."/>
            <person name="Mangelson H."/>
            <person name="Liachko I."/>
            <person name="Sullivan S."/>
            <person name="Sone E.D."/>
            <person name="Koren S."/>
            <person name="Silverstein K.A.T."/>
            <person name="Beckman K.B."/>
            <person name="Gohl D.M."/>
        </authorList>
    </citation>
    <scope>NUCLEOTIDE SEQUENCE</scope>
    <source>
        <strain evidence="2">Duluth1</strain>
        <tissue evidence="2">Whole animal</tissue>
    </source>
</reference>
<proteinExistence type="predicted"/>